<accession>A0ACB7RNX9</accession>
<evidence type="ECO:0000313" key="1">
    <source>
        <dbReference type="EMBL" id="KAH6924090.1"/>
    </source>
</evidence>
<dbReference type="Proteomes" id="UP000821845">
    <property type="component" value="Chromosome 8"/>
</dbReference>
<protein>
    <submittedName>
        <fullName evidence="1">Uncharacterized protein</fullName>
    </submittedName>
</protein>
<reference evidence="1" key="1">
    <citation type="submission" date="2020-05" db="EMBL/GenBank/DDBJ databases">
        <title>Large-scale comparative analyses of tick genomes elucidate their genetic diversity and vector capacities.</title>
        <authorList>
            <person name="Jia N."/>
            <person name="Wang J."/>
            <person name="Shi W."/>
            <person name="Du L."/>
            <person name="Sun Y."/>
            <person name="Zhan W."/>
            <person name="Jiang J."/>
            <person name="Wang Q."/>
            <person name="Zhang B."/>
            <person name="Ji P."/>
            <person name="Sakyi L.B."/>
            <person name="Cui X."/>
            <person name="Yuan T."/>
            <person name="Jiang B."/>
            <person name="Yang W."/>
            <person name="Lam T.T.-Y."/>
            <person name="Chang Q."/>
            <person name="Ding S."/>
            <person name="Wang X."/>
            <person name="Zhu J."/>
            <person name="Ruan X."/>
            <person name="Zhao L."/>
            <person name="Wei J."/>
            <person name="Que T."/>
            <person name="Du C."/>
            <person name="Cheng J."/>
            <person name="Dai P."/>
            <person name="Han X."/>
            <person name="Huang E."/>
            <person name="Gao Y."/>
            <person name="Liu J."/>
            <person name="Shao H."/>
            <person name="Ye R."/>
            <person name="Li L."/>
            <person name="Wei W."/>
            <person name="Wang X."/>
            <person name="Wang C."/>
            <person name="Yang T."/>
            <person name="Huo Q."/>
            <person name="Li W."/>
            <person name="Guo W."/>
            <person name="Chen H."/>
            <person name="Zhou L."/>
            <person name="Ni X."/>
            <person name="Tian J."/>
            <person name="Zhou Y."/>
            <person name="Sheng Y."/>
            <person name="Liu T."/>
            <person name="Pan Y."/>
            <person name="Xia L."/>
            <person name="Li J."/>
            <person name="Zhao F."/>
            <person name="Cao W."/>
        </authorList>
    </citation>
    <scope>NUCLEOTIDE SEQUENCE</scope>
    <source>
        <strain evidence="1">Hyas-2018</strain>
    </source>
</reference>
<sequence length="553" mass="61645">MNPAVLHDVVDDKPSAVAPPPCSVFTAAPMSRRSRPPTLEALATDVIVAKVLPALERVVLDQPDDCSVDDALSDGRNPFVTCKPAIIESLIEKIQKKKGHLNLTSLQFEILLCRAGVKKLDLFLTSEFLARKDALSVLQARDLTLERDRRRFSRMFRRISTFGAELTDLSLEFYLACNNDELCSMLATLPNLRHFLVAFENLSDRVLETLGEKCPQLQKLTLCETPQVTDAGLRSLVDETGTRGCRHLVYISIEGAPVGVTVRSVVYLLEKLPHLEAIHLPSLDKALVVLNEIKPPDFKLALREYKDVNLFAVQTSVRPTMREFLAKSIELCPRLQAIDIEVKTSDDISPLRLLPGLTELSIRTVESTSEWFFYTQLEPVLQEAGLSLTSLKLAMPDVDLAAVDAACPSIKTLQLIAINMCWRRNGVKVRDQPFGDLEALFLDPESPHSMKPRDLGILFNESYSLKELVLGCCDCFDDVFVMESLQKGLFRNLTRLELHNQRKVGILGIQQLVLLDEVLESLTLKDCTALSADDLAFLTGSACSLNFQLKVQT</sequence>
<evidence type="ECO:0000313" key="2">
    <source>
        <dbReference type="Proteomes" id="UP000821845"/>
    </source>
</evidence>
<comment type="caution">
    <text evidence="1">The sequence shown here is derived from an EMBL/GenBank/DDBJ whole genome shotgun (WGS) entry which is preliminary data.</text>
</comment>
<dbReference type="EMBL" id="CM023488">
    <property type="protein sequence ID" value="KAH6924090.1"/>
    <property type="molecule type" value="Genomic_DNA"/>
</dbReference>
<name>A0ACB7RNX9_HYAAI</name>
<gene>
    <name evidence="1" type="ORF">HPB50_011261</name>
</gene>
<organism evidence="1 2">
    <name type="scientific">Hyalomma asiaticum</name>
    <name type="common">Tick</name>
    <dbReference type="NCBI Taxonomy" id="266040"/>
    <lineage>
        <taxon>Eukaryota</taxon>
        <taxon>Metazoa</taxon>
        <taxon>Ecdysozoa</taxon>
        <taxon>Arthropoda</taxon>
        <taxon>Chelicerata</taxon>
        <taxon>Arachnida</taxon>
        <taxon>Acari</taxon>
        <taxon>Parasitiformes</taxon>
        <taxon>Ixodida</taxon>
        <taxon>Ixodoidea</taxon>
        <taxon>Ixodidae</taxon>
        <taxon>Hyalomminae</taxon>
        <taxon>Hyalomma</taxon>
    </lineage>
</organism>
<proteinExistence type="predicted"/>
<keyword evidence="2" id="KW-1185">Reference proteome</keyword>